<dbReference type="SMART" id="SM00360">
    <property type="entry name" value="RRM"/>
    <property type="match status" value="3"/>
</dbReference>
<dbReference type="GO" id="GO:0003729">
    <property type="term" value="F:mRNA binding"/>
    <property type="evidence" value="ECO:0007669"/>
    <property type="project" value="TreeGrafter"/>
</dbReference>
<dbReference type="Gene3D" id="3.30.70.330">
    <property type="match status" value="3"/>
</dbReference>
<keyword evidence="2 3" id="KW-0694">RNA-binding</keyword>
<dbReference type="Pfam" id="PF00076">
    <property type="entry name" value="RRM_1"/>
    <property type="match status" value="3"/>
</dbReference>
<feature type="region of interest" description="Disordered" evidence="4">
    <location>
        <begin position="257"/>
        <end position="279"/>
    </location>
</feature>
<feature type="domain" description="RRM" evidence="5">
    <location>
        <begin position="107"/>
        <end position="181"/>
    </location>
</feature>
<sequence length="353" mass="37749">MQSAPVTDGSMAHKYFVGGVHPQTMDTELSQAFEPYGLVAEAFCVRRGGVGRGFGFVTFSEAPSAEVMSAPIVINGSKVTVKQAVGQSEMQEAPVSNVTSSRPAEAFKYFIGGLPPDCRTETLESHMNSYGAVKDCVVLTTTDGRSRGFGFVTFETAPLSALLSGSVAVMGQIVSVKESIPQEDFTQRKIFVGGLQPEVDETQLSTMFCQYGPISSTQIIRNRDTQASRGFGFVVFDSEHACRQALARFPGEYNGKPISIKPVEPKSGKGKGGHGNSGGSFGYQGSSVMTYGDPVPTSYAQNVFGNRTGQMGGQIQEQGVVYGQGAFPRAPMQSIYSSPKMGIPHMGARYRPY</sequence>
<dbReference type="GO" id="GO:0006417">
    <property type="term" value="P:regulation of translation"/>
    <property type="evidence" value="ECO:0007669"/>
    <property type="project" value="TreeGrafter"/>
</dbReference>
<evidence type="ECO:0000256" key="2">
    <source>
        <dbReference type="ARBA" id="ARBA00022884"/>
    </source>
</evidence>
<dbReference type="InterPro" id="IPR012677">
    <property type="entry name" value="Nucleotide-bd_a/b_plait_sf"/>
</dbReference>
<feature type="domain" description="RRM" evidence="5">
    <location>
        <begin position="188"/>
        <end position="265"/>
    </location>
</feature>
<feature type="domain" description="RRM" evidence="5">
    <location>
        <begin position="13"/>
        <end position="86"/>
    </location>
</feature>
<dbReference type="EMBL" id="HBJA01004453">
    <property type="protein sequence ID" value="CAE0790338.1"/>
    <property type="molecule type" value="Transcribed_RNA"/>
</dbReference>
<evidence type="ECO:0000256" key="4">
    <source>
        <dbReference type="SAM" id="MobiDB-lite"/>
    </source>
</evidence>
<proteinExistence type="predicted"/>
<reference evidence="6" key="1">
    <citation type="submission" date="2021-01" db="EMBL/GenBank/DDBJ databases">
        <authorList>
            <person name="Corre E."/>
            <person name="Pelletier E."/>
            <person name="Niang G."/>
            <person name="Scheremetjew M."/>
            <person name="Finn R."/>
            <person name="Kale V."/>
            <person name="Holt S."/>
            <person name="Cochrane G."/>
            <person name="Meng A."/>
            <person name="Brown T."/>
            <person name="Cohen L."/>
        </authorList>
    </citation>
    <scope>NUCLEOTIDE SEQUENCE</scope>
    <source>
        <strain evidence="6">CCMP1594</strain>
    </source>
</reference>
<accession>A0A7S4C8T8</accession>
<name>A0A7S4C8T8_9EUGL</name>
<dbReference type="PROSITE" id="PS50102">
    <property type="entry name" value="RRM"/>
    <property type="match status" value="3"/>
</dbReference>
<evidence type="ECO:0000313" key="6">
    <source>
        <dbReference type="EMBL" id="CAE0790338.1"/>
    </source>
</evidence>
<organism evidence="6">
    <name type="scientific">Eutreptiella gymnastica</name>
    <dbReference type="NCBI Taxonomy" id="73025"/>
    <lineage>
        <taxon>Eukaryota</taxon>
        <taxon>Discoba</taxon>
        <taxon>Euglenozoa</taxon>
        <taxon>Euglenida</taxon>
        <taxon>Spirocuta</taxon>
        <taxon>Euglenophyceae</taxon>
        <taxon>Eutreptiales</taxon>
        <taxon>Eutreptiaceae</taxon>
        <taxon>Eutreptiella</taxon>
    </lineage>
</organism>
<dbReference type="PANTHER" id="PTHR48032">
    <property type="entry name" value="RNA-BINDING PROTEIN MUSASHI HOMOLOG RBP6"/>
    <property type="match status" value="1"/>
</dbReference>
<evidence type="ECO:0000256" key="3">
    <source>
        <dbReference type="PROSITE-ProRule" id="PRU00176"/>
    </source>
</evidence>
<dbReference type="InterPro" id="IPR035979">
    <property type="entry name" value="RBD_domain_sf"/>
</dbReference>
<protein>
    <recommendedName>
        <fullName evidence="5">RRM domain-containing protein</fullName>
    </recommendedName>
</protein>
<dbReference type="PANTHER" id="PTHR48032:SF6">
    <property type="entry name" value="RNA-BINDING (RRM_RBD_RNP MOTIFS) FAMILY PROTEIN"/>
    <property type="match status" value="1"/>
</dbReference>
<dbReference type="AlphaFoldDB" id="A0A7S4C8T8"/>
<dbReference type="SUPFAM" id="SSF54928">
    <property type="entry name" value="RNA-binding domain, RBD"/>
    <property type="match status" value="2"/>
</dbReference>
<evidence type="ECO:0000259" key="5">
    <source>
        <dbReference type="PROSITE" id="PS50102"/>
    </source>
</evidence>
<keyword evidence="1" id="KW-0677">Repeat</keyword>
<dbReference type="InterPro" id="IPR000504">
    <property type="entry name" value="RRM_dom"/>
</dbReference>
<evidence type="ECO:0000256" key="1">
    <source>
        <dbReference type="ARBA" id="ARBA00022737"/>
    </source>
</evidence>
<gene>
    <name evidence="6" type="ORF">EGYM00163_LOCUS1452</name>
</gene>